<keyword evidence="1" id="KW-1133">Transmembrane helix</keyword>
<evidence type="ECO:0000313" key="2">
    <source>
        <dbReference type="EMBL" id="AFL83767.1"/>
    </source>
</evidence>
<keyword evidence="1" id="KW-0472">Membrane</keyword>
<keyword evidence="3" id="KW-1185">Reference proteome</keyword>
<feature type="transmembrane region" description="Helical" evidence="1">
    <location>
        <begin position="50"/>
        <end position="69"/>
    </location>
</feature>
<evidence type="ECO:0000256" key="1">
    <source>
        <dbReference type="SAM" id="Phobius"/>
    </source>
</evidence>
<sequence>MKKKNWLEKFPNYKNYLFKISLPLYLIAGIIHYLLMIRFNFDNISQPKEIYGSIFFAIFMIITDYFTFYRPNRKFHLNKK</sequence>
<dbReference type="EMBL" id="CP003281">
    <property type="protein sequence ID" value="AFL83767.1"/>
    <property type="molecule type" value="Genomic_DNA"/>
</dbReference>
<accession>I3Z3E9</accession>
<protein>
    <submittedName>
        <fullName evidence="2">Uncharacterized protein</fullName>
    </submittedName>
</protein>
<feature type="transmembrane region" description="Helical" evidence="1">
    <location>
        <begin position="20"/>
        <end position="38"/>
    </location>
</feature>
<dbReference type="Proteomes" id="UP000006050">
    <property type="component" value="Chromosome"/>
</dbReference>
<reference evidence="3" key="1">
    <citation type="submission" date="2012-06" db="EMBL/GenBank/DDBJ databases">
        <title>The complete genome of Belliella baltica DSM 15883.</title>
        <authorList>
            <person name="Lucas S."/>
            <person name="Copeland A."/>
            <person name="Lapidus A."/>
            <person name="Goodwin L."/>
            <person name="Pitluck S."/>
            <person name="Peters L."/>
            <person name="Mikhailova N."/>
            <person name="Davenport K."/>
            <person name="Kyrpides N."/>
            <person name="Mavromatis K."/>
            <person name="Pagani I."/>
            <person name="Ivanova N."/>
            <person name="Ovchinnikova G."/>
            <person name="Zeytun A."/>
            <person name="Detter J.C."/>
            <person name="Han C."/>
            <person name="Land M."/>
            <person name="Hauser L."/>
            <person name="Markowitz V."/>
            <person name="Cheng J.-F."/>
            <person name="Hugenholtz P."/>
            <person name="Woyke T."/>
            <person name="Wu D."/>
            <person name="Tindall B."/>
            <person name="Pomrenke H."/>
            <person name="Brambilla E."/>
            <person name="Klenk H.-P."/>
            <person name="Eisen J.A."/>
        </authorList>
    </citation>
    <scope>NUCLEOTIDE SEQUENCE [LARGE SCALE GENOMIC DNA]</scope>
    <source>
        <strain evidence="3">DSM 15883 / CIP 108006 / LMG 21964 / BA134</strain>
    </source>
</reference>
<name>I3Z3E9_BELBD</name>
<dbReference type="eggNOG" id="ENOG502ZRTT">
    <property type="taxonomic scope" value="Bacteria"/>
</dbReference>
<dbReference type="AlphaFoldDB" id="I3Z3E9"/>
<evidence type="ECO:0000313" key="3">
    <source>
        <dbReference type="Proteomes" id="UP000006050"/>
    </source>
</evidence>
<gene>
    <name evidence="2" type="ordered locus">Belba_1131</name>
</gene>
<dbReference type="STRING" id="866536.Belba_1131"/>
<dbReference type="HOGENOM" id="CLU_2582614_0_0_10"/>
<dbReference type="KEGG" id="bbd:Belba_1131"/>
<proteinExistence type="predicted"/>
<organism evidence="2 3">
    <name type="scientific">Belliella baltica (strain DSM 15883 / CIP 108006 / LMG 21964 / BA134)</name>
    <dbReference type="NCBI Taxonomy" id="866536"/>
    <lineage>
        <taxon>Bacteria</taxon>
        <taxon>Pseudomonadati</taxon>
        <taxon>Bacteroidota</taxon>
        <taxon>Cytophagia</taxon>
        <taxon>Cytophagales</taxon>
        <taxon>Cyclobacteriaceae</taxon>
        <taxon>Belliella</taxon>
    </lineage>
</organism>
<keyword evidence="1" id="KW-0812">Transmembrane</keyword>